<dbReference type="Pfam" id="PF10970">
    <property type="entry name" value="GerPE"/>
    <property type="match status" value="1"/>
</dbReference>
<dbReference type="RefSeq" id="WP_306019834.1">
    <property type="nucleotide sequence ID" value="NZ_CP129013.1"/>
</dbReference>
<evidence type="ECO:0000313" key="1">
    <source>
        <dbReference type="EMBL" id="WLR42906.1"/>
    </source>
</evidence>
<dbReference type="Proteomes" id="UP001197974">
    <property type="component" value="Chromosome"/>
</dbReference>
<dbReference type="EMBL" id="CP129013">
    <property type="protein sequence ID" value="WLR42906.1"/>
    <property type="molecule type" value="Genomic_DNA"/>
</dbReference>
<dbReference type="InterPro" id="IPR024496">
    <property type="entry name" value="Spore_germ_GerPE"/>
</dbReference>
<protein>
    <submittedName>
        <fullName evidence="1">Spore germination protein GerPE</fullName>
    </submittedName>
</protein>
<accession>A0ABY9JU22</accession>
<gene>
    <name evidence="1" type="ORF">LC087_01325</name>
</gene>
<keyword evidence="2" id="KW-1185">Reference proteome</keyword>
<proteinExistence type="predicted"/>
<sequence length="142" mass="15741">MNILNRLSKVNVAYINSIGISSIFHVGDTNQMDLKVNVFAIQREAEIFFSKEADLNKFPIYREFIPLPSFDEDFAGAYYNSALVIKVDGVKVTAISSSSVVQVGSANSIKAESRVKNIRQLLRKSDASFPSTSSIRRTESTV</sequence>
<name>A0ABY9JU22_9BACI</name>
<reference evidence="1 2" key="1">
    <citation type="submission" date="2023-06" db="EMBL/GenBank/DDBJ databases">
        <title>Five Gram-positive bacteria isolated from mangrove sediments in Shenzhen, Guangdong, China.</title>
        <authorList>
            <person name="Yu S."/>
            <person name="Zheng W."/>
            <person name="Huang Y."/>
        </authorList>
    </citation>
    <scope>NUCLEOTIDE SEQUENCE [LARGE SCALE GENOMIC DNA]</scope>
    <source>
        <strain evidence="1 2">SaN35-3</strain>
    </source>
</reference>
<evidence type="ECO:0000313" key="2">
    <source>
        <dbReference type="Proteomes" id="UP001197974"/>
    </source>
</evidence>
<organism evidence="1 2">
    <name type="scientific">Bacillus carboniphilus</name>
    <dbReference type="NCBI Taxonomy" id="86663"/>
    <lineage>
        <taxon>Bacteria</taxon>
        <taxon>Bacillati</taxon>
        <taxon>Bacillota</taxon>
        <taxon>Bacilli</taxon>
        <taxon>Bacillales</taxon>
        <taxon>Bacillaceae</taxon>
        <taxon>Bacillus</taxon>
    </lineage>
</organism>